<keyword evidence="17" id="KW-1185">Reference proteome</keyword>
<proteinExistence type="inferred from homology"/>
<dbReference type="GO" id="GO:0000719">
    <property type="term" value="P:photoreactive repair"/>
    <property type="evidence" value="ECO:0007669"/>
    <property type="project" value="TreeGrafter"/>
</dbReference>
<dbReference type="InterPro" id="IPR001387">
    <property type="entry name" value="Cro/C1-type_HTH"/>
</dbReference>
<comment type="catalytic activity">
    <reaction evidence="13">
        <text>cyclobutadipyrimidine (in DNA) = 2 pyrimidine residues (in DNA).</text>
        <dbReference type="EC" id="4.1.99.3"/>
    </reaction>
</comment>
<comment type="caution">
    <text evidence="16">The sequence shown here is derived from an EMBL/GenBank/DDBJ whole genome shotgun (WGS) entry which is preliminary data.</text>
</comment>
<evidence type="ECO:0000259" key="15">
    <source>
        <dbReference type="PROSITE" id="PS51645"/>
    </source>
</evidence>
<dbReference type="SUPFAM" id="SSF52425">
    <property type="entry name" value="Cryptochrome/photolyase, N-terminal domain"/>
    <property type="match status" value="1"/>
</dbReference>
<evidence type="ECO:0000313" key="17">
    <source>
        <dbReference type="Proteomes" id="UP000295210"/>
    </source>
</evidence>
<evidence type="ECO:0000256" key="1">
    <source>
        <dbReference type="ARBA" id="ARBA00001932"/>
    </source>
</evidence>
<gene>
    <name evidence="16" type="ORF">C7378_3055</name>
</gene>
<dbReference type="InterPro" id="IPR036155">
    <property type="entry name" value="Crypto/Photolyase_N_sf"/>
</dbReference>
<keyword evidence="7" id="KW-0227">DNA damage</keyword>
<dbReference type="SUPFAM" id="SSF48173">
    <property type="entry name" value="Cryptochrome/photolyase FAD-binding domain"/>
    <property type="match status" value="1"/>
</dbReference>
<dbReference type="Pfam" id="PF00875">
    <property type="entry name" value="DNA_photolyase"/>
    <property type="match status" value="1"/>
</dbReference>
<dbReference type="PANTHER" id="PTHR10211:SF0">
    <property type="entry name" value="DEOXYRIBODIPYRIMIDINE PHOTO-LYASE"/>
    <property type="match status" value="1"/>
</dbReference>
<dbReference type="OrthoDB" id="9772484at2"/>
<feature type="domain" description="HTH cro/C1-type" evidence="14">
    <location>
        <begin position="42"/>
        <end position="67"/>
    </location>
</feature>
<evidence type="ECO:0000256" key="4">
    <source>
        <dbReference type="ARBA" id="ARBA00013149"/>
    </source>
</evidence>
<dbReference type="RefSeq" id="WP_131998565.1">
    <property type="nucleotide sequence ID" value="NZ_SMGK01000005.1"/>
</dbReference>
<evidence type="ECO:0000256" key="7">
    <source>
        <dbReference type="ARBA" id="ARBA00022763"/>
    </source>
</evidence>
<keyword evidence="6" id="KW-0285">Flavoprotein</keyword>
<dbReference type="InterPro" id="IPR014729">
    <property type="entry name" value="Rossmann-like_a/b/a_fold"/>
</dbReference>
<dbReference type="Gene3D" id="1.10.579.10">
    <property type="entry name" value="DNA Cyclobutane Dipyrimidine Photolyase, subunit A, domain 3"/>
    <property type="match status" value="1"/>
</dbReference>
<comment type="cofactor">
    <cofactor evidence="2">
        <name>FAD</name>
        <dbReference type="ChEBI" id="CHEBI:57692"/>
    </cofactor>
</comment>
<accession>A0A4R1L1F3</accession>
<dbReference type="AlphaFoldDB" id="A0A4R1L1F3"/>
<dbReference type="GO" id="GO:0003904">
    <property type="term" value="F:deoxyribodipyrimidine photo-lyase activity"/>
    <property type="evidence" value="ECO:0007669"/>
    <property type="project" value="UniProtKB-EC"/>
</dbReference>
<reference evidence="16 17" key="1">
    <citation type="submission" date="2019-03" db="EMBL/GenBank/DDBJ databases">
        <title>Genomic Encyclopedia of Type Strains, Phase IV (KMG-IV): sequencing the most valuable type-strain genomes for metagenomic binning, comparative biology and taxonomic classification.</title>
        <authorList>
            <person name="Goeker M."/>
        </authorList>
    </citation>
    <scope>NUCLEOTIDE SEQUENCE [LARGE SCALE GENOMIC DNA]</scope>
    <source>
        <strain evidence="16 17">DSM 103428</strain>
    </source>
</reference>
<dbReference type="PROSITE" id="PS51645">
    <property type="entry name" value="PHR_CRY_ALPHA_BETA"/>
    <property type="match status" value="1"/>
</dbReference>
<dbReference type="Gene3D" id="3.40.50.620">
    <property type="entry name" value="HUPs"/>
    <property type="match status" value="1"/>
</dbReference>
<feature type="domain" description="Photolyase/cryptochrome alpha/beta" evidence="15">
    <location>
        <begin position="32"/>
        <end position="161"/>
    </location>
</feature>
<dbReference type="Proteomes" id="UP000295210">
    <property type="component" value="Unassembled WGS sequence"/>
</dbReference>
<evidence type="ECO:0000256" key="5">
    <source>
        <dbReference type="ARBA" id="ARBA00014046"/>
    </source>
</evidence>
<evidence type="ECO:0000256" key="3">
    <source>
        <dbReference type="ARBA" id="ARBA00006409"/>
    </source>
</evidence>
<evidence type="ECO:0000256" key="9">
    <source>
        <dbReference type="ARBA" id="ARBA00023125"/>
    </source>
</evidence>
<keyword evidence="11 16" id="KW-0456">Lyase</keyword>
<evidence type="ECO:0000256" key="2">
    <source>
        <dbReference type="ARBA" id="ARBA00001974"/>
    </source>
</evidence>
<sequence>MSSTQTPPSLEALADNPRVTVRRAGAPLKDGKCVVYWMQRAERGRDNPAVDLAIELGNALGLPVVAFFSAISNFPHANLRHYAFLNEGLPDIEEDLAGRNISFVVRRPPLNSLEKFLNEVGAAMVIGDENPCREPERWRKVLAHRLQLPYWTVDADLVVPSNFFPKHQYALHIMKPKLYAEMQKYLVPFANHRALHEWKRPANFESFDVREDVTHGWRNFDRSVEPVESFKGGTHAAMERLKDFVTSDLARYDTQRNHPESAGTSRLSPYLHFGHISPVTIVLAADEAVKAGHATHAARDVFVSELVGWRELSVNFVKYVPNYDTIEGAPDWAQKTLREHARDKRDPLYTLEQLERGETYDEMWNAAQLQMTKYGWMHNYLRMYWAKKILEWSPNPATGYEWAVTMNDKYFLDGRDPNGYAGVAWAMAGVHDRPWFERPIFGTIRYMSGASTGKKFNSKRYIANVKDGRWAGD</sequence>
<comment type="similarity">
    <text evidence="3">Belongs to the DNA photolyase class-2 family.</text>
</comment>
<name>A0A4R1L1F3_9BACT</name>
<evidence type="ECO:0000256" key="10">
    <source>
        <dbReference type="ARBA" id="ARBA00023204"/>
    </source>
</evidence>
<dbReference type="EC" id="4.1.99.3" evidence="4"/>
<evidence type="ECO:0000313" key="16">
    <source>
        <dbReference type="EMBL" id="TCK71765.1"/>
    </source>
</evidence>
<keyword evidence="8" id="KW-0274">FAD</keyword>
<dbReference type="EMBL" id="SMGK01000005">
    <property type="protein sequence ID" value="TCK71765.1"/>
    <property type="molecule type" value="Genomic_DNA"/>
</dbReference>
<dbReference type="InterPro" id="IPR036134">
    <property type="entry name" value="Crypto/Photolyase_FAD-like_sf"/>
</dbReference>
<evidence type="ECO:0000256" key="13">
    <source>
        <dbReference type="ARBA" id="ARBA00033999"/>
    </source>
</evidence>
<evidence type="ECO:0000259" key="14">
    <source>
        <dbReference type="PROSITE" id="PS50943"/>
    </source>
</evidence>
<dbReference type="GO" id="GO:0003677">
    <property type="term" value="F:DNA binding"/>
    <property type="evidence" value="ECO:0007669"/>
    <property type="project" value="UniProtKB-KW"/>
</dbReference>
<dbReference type="PANTHER" id="PTHR10211">
    <property type="entry name" value="DEOXYRIBODIPYRIMIDINE PHOTOLYASE"/>
    <property type="match status" value="1"/>
</dbReference>
<keyword evidence="9" id="KW-0238">DNA-binding</keyword>
<evidence type="ECO:0000256" key="8">
    <source>
        <dbReference type="ARBA" id="ARBA00022827"/>
    </source>
</evidence>
<dbReference type="Gene3D" id="1.25.40.80">
    <property type="match status" value="1"/>
</dbReference>
<dbReference type="FunFam" id="1.10.579.10:FF:000002">
    <property type="entry name" value="Deoxyribodipyrimidine photolyase"/>
    <property type="match status" value="1"/>
</dbReference>
<dbReference type="PROSITE" id="PS50943">
    <property type="entry name" value="HTH_CROC1"/>
    <property type="match status" value="1"/>
</dbReference>
<dbReference type="InterPro" id="IPR052219">
    <property type="entry name" value="Photolyase_Class-2"/>
</dbReference>
<protein>
    <recommendedName>
        <fullName evidence="5">Deoxyribodipyrimidine photo-lyase</fullName>
        <ecNumber evidence="4">4.1.99.3</ecNumber>
    </recommendedName>
    <alternativeName>
        <fullName evidence="12">DNA photolyase</fullName>
    </alternativeName>
</protein>
<keyword evidence="10" id="KW-0234">DNA repair</keyword>
<comment type="cofactor">
    <cofactor evidence="1">
        <name>(6R)-5,10-methylene-5,6,7,8-tetrahydrofolate</name>
        <dbReference type="ChEBI" id="CHEBI:15636"/>
    </cofactor>
</comment>
<dbReference type="InterPro" id="IPR006050">
    <property type="entry name" value="DNA_photolyase_N"/>
</dbReference>
<evidence type="ECO:0000256" key="11">
    <source>
        <dbReference type="ARBA" id="ARBA00023239"/>
    </source>
</evidence>
<evidence type="ECO:0000256" key="12">
    <source>
        <dbReference type="ARBA" id="ARBA00031671"/>
    </source>
</evidence>
<evidence type="ECO:0000256" key="6">
    <source>
        <dbReference type="ARBA" id="ARBA00022630"/>
    </source>
</evidence>
<organism evidence="16 17">
    <name type="scientific">Acidipila rosea</name>
    <dbReference type="NCBI Taxonomy" id="768535"/>
    <lineage>
        <taxon>Bacteria</taxon>
        <taxon>Pseudomonadati</taxon>
        <taxon>Acidobacteriota</taxon>
        <taxon>Terriglobia</taxon>
        <taxon>Terriglobales</taxon>
        <taxon>Acidobacteriaceae</taxon>
        <taxon>Acidipila</taxon>
    </lineage>
</organism>